<reference evidence="2" key="1">
    <citation type="journal article" date="2020" name="Cell">
        <title>Large-Scale Comparative Analyses of Tick Genomes Elucidate Their Genetic Diversity and Vector Capacities.</title>
        <authorList>
            <consortium name="Tick Genome and Microbiome Consortium (TIGMIC)"/>
            <person name="Jia N."/>
            <person name="Wang J."/>
            <person name="Shi W."/>
            <person name="Du L."/>
            <person name="Sun Y."/>
            <person name="Zhan W."/>
            <person name="Jiang J.F."/>
            <person name="Wang Q."/>
            <person name="Zhang B."/>
            <person name="Ji P."/>
            <person name="Bell-Sakyi L."/>
            <person name="Cui X.M."/>
            <person name="Yuan T.T."/>
            <person name="Jiang B.G."/>
            <person name="Yang W.F."/>
            <person name="Lam T.T."/>
            <person name="Chang Q.C."/>
            <person name="Ding S.J."/>
            <person name="Wang X.J."/>
            <person name="Zhu J.G."/>
            <person name="Ruan X.D."/>
            <person name="Zhao L."/>
            <person name="Wei J.T."/>
            <person name="Ye R.Z."/>
            <person name="Que T.C."/>
            <person name="Du C.H."/>
            <person name="Zhou Y.H."/>
            <person name="Cheng J.X."/>
            <person name="Dai P.F."/>
            <person name="Guo W.B."/>
            <person name="Han X.H."/>
            <person name="Huang E.J."/>
            <person name="Li L.F."/>
            <person name="Wei W."/>
            <person name="Gao Y.C."/>
            <person name="Liu J.Z."/>
            <person name="Shao H.Z."/>
            <person name="Wang X."/>
            <person name="Wang C.C."/>
            <person name="Yang T.C."/>
            <person name="Huo Q.B."/>
            <person name="Li W."/>
            <person name="Chen H.Y."/>
            <person name="Chen S.E."/>
            <person name="Zhou L.G."/>
            <person name="Ni X.B."/>
            <person name="Tian J.H."/>
            <person name="Sheng Y."/>
            <person name="Liu T."/>
            <person name="Pan Y.S."/>
            <person name="Xia L.Y."/>
            <person name="Li J."/>
            <person name="Zhao F."/>
            <person name="Cao W.C."/>
        </authorList>
    </citation>
    <scope>NUCLEOTIDE SEQUENCE</scope>
    <source>
        <strain evidence="2">Rmic-2018</strain>
    </source>
</reference>
<dbReference type="GO" id="GO:0005524">
    <property type="term" value="F:ATP binding"/>
    <property type="evidence" value="ECO:0007669"/>
    <property type="project" value="UniProtKB-UniRule"/>
</dbReference>
<dbReference type="EMBL" id="JABSTU010000009">
    <property type="protein sequence ID" value="KAH8022362.1"/>
    <property type="molecule type" value="Genomic_DNA"/>
</dbReference>
<dbReference type="VEuPathDB" id="VectorBase:LOC119163085"/>
<comment type="caution">
    <text evidence="2">The sequence shown here is derived from an EMBL/GenBank/DDBJ whole genome shotgun (WGS) entry which is preliminary data.</text>
</comment>
<evidence type="ECO:0008006" key="4">
    <source>
        <dbReference type="Google" id="ProtNLM"/>
    </source>
</evidence>
<dbReference type="SUPFAM" id="SSF56112">
    <property type="entry name" value="Protein kinase-like (PK-like)"/>
    <property type="match status" value="1"/>
</dbReference>
<dbReference type="InterPro" id="IPR011009">
    <property type="entry name" value="Kinase-like_dom_sf"/>
</dbReference>
<keyword evidence="1" id="KW-0067">ATP-binding</keyword>
<evidence type="ECO:0000313" key="3">
    <source>
        <dbReference type="Proteomes" id="UP000821866"/>
    </source>
</evidence>
<evidence type="ECO:0000256" key="1">
    <source>
        <dbReference type="PROSITE-ProRule" id="PRU10141"/>
    </source>
</evidence>
<dbReference type="Proteomes" id="UP000821866">
    <property type="component" value="Chromosome 7"/>
</dbReference>
<feature type="binding site" evidence="1">
    <location>
        <position position="157"/>
    </location>
    <ligand>
        <name>ATP</name>
        <dbReference type="ChEBI" id="CHEBI:30616"/>
    </ligand>
</feature>
<dbReference type="VEuPathDB" id="VectorBase:LOC119173559"/>
<organism evidence="2 3">
    <name type="scientific">Rhipicephalus microplus</name>
    <name type="common">Cattle tick</name>
    <name type="synonym">Boophilus microplus</name>
    <dbReference type="NCBI Taxonomy" id="6941"/>
    <lineage>
        <taxon>Eukaryota</taxon>
        <taxon>Metazoa</taxon>
        <taxon>Ecdysozoa</taxon>
        <taxon>Arthropoda</taxon>
        <taxon>Chelicerata</taxon>
        <taxon>Arachnida</taxon>
        <taxon>Acari</taxon>
        <taxon>Parasitiformes</taxon>
        <taxon>Ixodida</taxon>
        <taxon>Ixodoidea</taxon>
        <taxon>Ixodidae</taxon>
        <taxon>Rhipicephalinae</taxon>
        <taxon>Rhipicephalus</taxon>
        <taxon>Boophilus</taxon>
    </lineage>
</organism>
<name>A0A9J6DJU3_RHIMP</name>
<gene>
    <name evidence="2" type="ORF">HPB51_023604</name>
</gene>
<dbReference type="InterPro" id="IPR017441">
    <property type="entry name" value="Protein_kinase_ATP_BS"/>
</dbReference>
<keyword evidence="1" id="KW-0547">Nucleotide-binding</keyword>
<reference evidence="2" key="2">
    <citation type="submission" date="2021-09" db="EMBL/GenBank/DDBJ databases">
        <authorList>
            <person name="Jia N."/>
            <person name="Wang J."/>
            <person name="Shi W."/>
            <person name="Du L."/>
            <person name="Sun Y."/>
            <person name="Zhan W."/>
            <person name="Jiang J."/>
            <person name="Wang Q."/>
            <person name="Zhang B."/>
            <person name="Ji P."/>
            <person name="Sakyi L.B."/>
            <person name="Cui X."/>
            <person name="Yuan T."/>
            <person name="Jiang B."/>
            <person name="Yang W."/>
            <person name="Lam T.T.-Y."/>
            <person name="Chang Q."/>
            <person name="Ding S."/>
            <person name="Wang X."/>
            <person name="Zhu J."/>
            <person name="Ruan X."/>
            <person name="Zhao L."/>
            <person name="Wei J."/>
            <person name="Que T."/>
            <person name="Du C."/>
            <person name="Cheng J."/>
            <person name="Dai P."/>
            <person name="Han X."/>
            <person name="Huang E."/>
            <person name="Gao Y."/>
            <person name="Liu J."/>
            <person name="Shao H."/>
            <person name="Ye R."/>
            <person name="Li L."/>
            <person name="Wei W."/>
            <person name="Wang X."/>
            <person name="Wang C."/>
            <person name="Huo Q."/>
            <person name="Li W."/>
            <person name="Guo W."/>
            <person name="Chen H."/>
            <person name="Chen S."/>
            <person name="Zhou L."/>
            <person name="Zhou L."/>
            <person name="Ni X."/>
            <person name="Tian J."/>
            <person name="Zhou Y."/>
            <person name="Sheng Y."/>
            <person name="Liu T."/>
            <person name="Pan Y."/>
            <person name="Xia L."/>
            <person name="Li J."/>
            <person name="Zhao F."/>
            <person name="Cao W."/>
        </authorList>
    </citation>
    <scope>NUCLEOTIDE SEQUENCE</scope>
    <source>
        <strain evidence="2">Rmic-2018</strain>
        <tissue evidence="2">Larvae</tissue>
    </source>
</reference>
<sequence>MPKWIPAVVTVQSEPVFFRVQVSTPSGFFEWRCHKDQLLEGMAELAKNSMQDDSFSLWPQIDNEVEPAPPLPAAGFSPLPPLYHSGHAIETVIIMTSLELWKLREVLWCLQDIIYKAKKKRPKMVGHYLMGDVLGEGSYGKVKEVLDSHTLCRRAVKILKRRKLRKITQWRAKRA</sequence>
<accession>A0A9J6DJU3</accession>
<evidence type="ECO:0000313" key="2">
    <source>
        <dbReference type="EMBL" id="KAH8022362.1"/>
    </source>
</evidence>
<proteinExistence type="predicted"/>
<dbReference type="AlphaFoldDB" id="A0A9J6DJU3"/>
<keyword evidence="3" id="KW-1185">Reference proteome</keyword>
<dbReference type="PROSITE" id="PS00107">
    <property type="entry name" value="PROTEIN_KINASE_ATP"/>
    <property type="match status" value="1"/>
</dbReference>
<dbReference type="Gene3D" id="3.30.200.20">
    <property type="entry name" value="Phosphorylase Kinase, domain 1"/>
    <property type="match status" value="1"/>
</dbReference>
<protein>
    <recommendedName>
        <fullName evidence="4">Protein kinase domain-containing protein</fullName>
    </recommendedName>
</protein>